<dbReference type="EMBL" id="JADBEM010000001">
    <property type="protein sequence ID" value="MBE1610816.1"/>
    <property type="molecule type" value="Genomic_DNA"/>
</dbReference>
<evidence type="ECO:0000259" key="6">
    <source>
        <dbReference type="Pfam" id="PF01258"/>
    </source>
</evidence>
<organism evidence="7 8">
    <name type="scientific">Actinopolymorpha pittospori</name>
    <dbReference type="NCBI Taxonomy" id="648752"/>
    <lineage>
        <taxon>Bacteria</taxon>
        <taxon>Bacillati</taxon>
        <taxon>Actinomycetota</taxon>
        <taxon>Actinomycetes</taxon>
        <taxon>Propionibacteriales</taxon>
        <taxon>Actinopolymorphaceae</taxon>
        <taxon>Actinopolymorpha</taxon>
    </lineage>
</organism>
<dbReference type="Proteomes" id="UP000638648">
    <property type="component" value="Unassembled WGS sequence"/>
</dbReference>
<dbReference type="GO" id="GO:0008270">
    <property type="term" value="F:zinc ion binding"/>
    <property type="evidence" value="ECO:0007669"/>
    <property type="project" value="UniProtKB-KW"/>
</dbReference>
<dbReference type="PROSITE" id="PS01102">
    <property type="entry name" value="ZF_DKSA_1"/>
    <property type="match status" value="1"/>
</dbReference>
<dbReference type="AlphaFoldDB" id="A0A927RN61"/>
<keyword evidence="2" id="KW-0863">Zinc-finger</keyword>
<evidence type="ECO:0000256" key="2">
    <source>
        <dbReference type="ARBA" id="ARBA00022771"/>
    </source>
</evidence>
<feature type="domain" description="Zinc finger DksA/TraR C4-type" evidence="6">
    <location>
        <begin position="236"/>
        <end position="271"/>
    </location>
</feature>
<dbReference type="SUPFAM" id="SSF57716">
    <property type="entry name" value="Glucocorticoid receptor-like (DNA-binding domain)"/>
    <property type="match status" value="1"/>
</dbReference>
<dbReference type="InterPro" id="IPR000962">
    <property type="entry name" value="Znf_DskA_TraR"/>
</dbReference>
<dbReference type="Pfam" id="PF01258">
    <property type="entry name" value="zf-dskA_traR"/>
    <property type="match status" value="1"/>
</dbReference>
<evidence type="ECO:0000256" key="4">
    <source>
        <dbReference type="PROSITE-ProRule" id="PRU00510"/>
    </source>
</evidence>
<dbReference type="InterPro" id="IPR020458">
    <property type="entry name" value="Znf_DskA_TraR_CS"/>
</dbReference>
<feature type="zinc finger region" description="dksA C4-type" evidence="4">
    <location>
        <begin position="241"/>
        <end position="265"/>
    </location>
</feature>
<accession>A0A927RN61</accession>
<dbReference type="RefSeq" id="WP_337918176.1">
    <property type="nucleotide sequence ID" value="NZ_BAABJL010000250.1"/>
</dbReference>
<proteinExistence type="predicted"/>
<dbReference type="PROSITE" id="PS51128">
    <property type="entry name" value="ZF_DKSA_2"/>
    <property type="match status" value="1"/>
</dbReference>
<dbReference type="PANTHER" id="PTHR33823:SF2">
    <property type="entry name" value="RNA POLYMERASE-BINDING TRANSCRIPTION FACTOR DKSA"/>
    <property type="match status" value="1"/>
</dbReference>
<dbReference type="InterPro" id="IPR037187">
    <property type="entry name" value="DnaK_N"/>
</dbReference>
<dbReference type="PANTHER" id="PTHR33823">
    <property type="entry name" value="RNA POLYMERASE-BINDING TRANSCRIPTION FACTOR DKSA-RELATED"/>
    <property type="match status" value="1"/>
</dbReference>
<evidence type="ECO:0000256" key="5">
    <source>
        <dbReference type="SAM" id="MobiDB-lite"/>
    </source>
</evidence>
<evidence type="ECO:0000256" key="1">
    <source>
        <dbReference type="ARBA" id="ARBA00022723"/>
    </source>
</evidence>
<comment type="caution">
    <text evidence="7">The sequence shown here is derived from an EMBL/GenBank/DDBJ whole genome shotgun (WGS) entry which is preliminary data.</text>
</comment>
<protein>
    <submittedName>
        <fullName evidence="7">DnaK suppressor protein</fullName>
    </submittedName>
</protein>
<keyword evidence="1" id="KW-0479">Metal-binding</keyword>
<name>A0A927RN61_9ACTN</name>
<gene>
    <name evidence="7" type="ORF">HEB94_007664</name>
</gene>
<evidence type="ECO:0000256" key="3">
    <source>
        <dbReference type="ARBA" id="ARBA00022833"/>
    </source>
</evidence>
<feature type="region of interest" description="Disordered" evidence="5">
    <location>
        <begin position="1"/>
        <end position="144"/>
    </location>
</feature>
<feature type="region of interest" description="Disordered" evidence="5">
    <location>
        <begin position="188"/>
        <end position="209"/>
    </location>
</feature>
<evidence type="ECO:0000313" key="7">
    <source>
        <dbReference type="EMBL" id="MBE1610816.1"/>
    </source>
</evidence>
<dbReference type="Gene3D" id="1.20.120.910">
    <property type="entry name" value="DksA, coiled-coil domain"/>
    <property type="match status" value="1"/>
</dbReference>
<dbReference type="SUPFAM" id="SSF109635">
    <property type="entry name" value="DnaK suppressor protein DksA, alpha-hairpin domain"/>
    <property type="match status" value="1"/>
</dbReference>
<reference evidence="7" key="1">
    <citation type="submission" date="2020-10" db="EMBL/GenBank/DDBJ databases">
        <title>Sequencing the genomes of 1000 actinobacteria strains.</title>
        <authorList>
            <person name="Klenk H.-P."/>
        </authorList>
    </citation>
    <scope>NUCLEOTIDE SEQUENCE</scope>
    <source>
        <strain evidence="7">DSM 45354</strain>
    </source>
</reference>
<sequence>MTSERRATTRKSTATRKTAPARKRASVKAAGAKTSDASPGTRGRAQEQKGSPDRGGQVKGDSSVKRDGVEKTQPARKRTSTRRSTAEGTSGRQAPTKRATTKRASSRQTAAEQAAGAESTGQATPTQAEERPNAATDLAESARLLVVRPEEEPWTPEELAEVYHELADDVSRLKAELHSATDELADLLRDSGDGAGDDQADAGSKTFEREHEMSLANNTREMLEQTERAVARIRNGTYGVCEGCANPIGKARLLAFPRATLCVSCKQKEERR</sequence>
<keyword evidence="8" id="KW-1185">Reference proteome</keyword>
<keyword evidence="3" id="KW-0862">Zinc</keyword>
<evidence type="ECO:0000313" key="8">
    <source>
        <dbReference type="Proteomes" id="UP000638648"/>
    </source>
</evidence>